<evidence type="ECO:0000313" key="2">
    <source>
        <dbReference type="Proteomes" id="UP000826212"/>
    </source>
</evidence>
<gene>
    <name evidence="1" type="ORF">K4L44_04955</name>
</gene>
<keyword evidence="2" id="KW-1185">Reference proteome</keyword>
<dbReference type="EMBL" id="CP081303">
    <property type="protein sequence ID" value="QZE15185.1"/>
    <property type="molecule type" value="Genomic_DNA"/>
</dbReference>
<evidence type="ECO:0000313" key="1">
    <source>
        <dbReference type="EMBL" id="QZE15185.1"/>
    </source>
</evidence>
<organism evidence="1 2">
    <name type="scientific">Halosquirtibacter laminarini</name>
    <dbReference type="NCBI Taxonomy" id="3374600"/>
    <lineage>
        <taxon>Bacteria</taxon>
        <taxon>Pseudomonadati</taxon>
        <taxon>Bacteroidota</taxon>
        <taxon>Bacteroidia</taxon>
        <taxon>Marinilabiliales</taxon>
        <taxon>Prolixibacteraceae</taxon>
        <taxon>Halosquirtibacter</taxon>
    </lineage>
</organism>
<sequence length="319" mass="35972">MRYLFCLCVALCSMGSVVLGQAKKPTIMVVPSDAWCAQHGFMLNFDNQGSEMRIPDYERAFQESPNLLLVVSTLNGLMADRGFPLKNMESVLKSLKQQHAEEMMIQSKETGAEMMESPIDALKKVAKADILMQVTWTVNTTGPKKSVTFNIQGLNSYTNKQVATATGTGAPSMNSSLPILIEEAVNSKIDGYCHRLQDYFGDLFENGREVNIHVRTWSDWGQDLESEFGDDELSFVIEDWMQQHSVKGRFNTTDVTESMMTFEQVRIPMYYERKGRKVAMDTRRFVRGLTKFLKNAPYHIPSKVVTKGLGEVTIYLGGK</sequence>
<reference evidence="1" key="1">
    <citation type="submission" date="2021-08" db="EMBL/GenBank/DDBJ databases">
        <title>Novel anaerobic bacterium isolated from sea squirt in East Sea, Republic of Korea.</title>
        <authorList>
            <person name="Nguyen T.H."/>
            <person name="Li Z."/>
            <person name="Lee Y.-J."/>
            <person name="Ko J."/>
            <person name="Kim S.-G."/>
        </authorList>
    </citation>
    <scope>NUCLEOTIDE SEQUENCE</scope>
    <source>
        <strain evidence="1">KCTC 25031</strain>
    </source>
</reference>
<proteinExistence type="predicted"/>
<accession>A0AC61NPA3</accession>
<protein>
    <submittedName>
        <fullName evidence="1">Uncharacterized protein</fullName>
    </submittedName>
</protein>
<dbReference type="Proteomes" id="UP000826212">
    <property type="component" value="Chromosome"/>
</dbReference>
<name>A0AC61NPA3_9BACT</name>